<feature type="domain" description="SUF system FeS cluster assembly SufBD core" evidence="2">
    <location>
        <begin position="177"/>
        <end position="409"/>
    </location>
</feature>
<reference evidence="4 5" key="1">
    <citation type="submission" date="2016-10" db="EMBL/GenBank/DDBJ databases">
        <authorList>
            <person name="de Groot N.N."/>
        </authorList>
    </citation>
    <scope>NUCLEOTIDE SEQUENCE [LARGE SCALE GENOMIC DNA]</scope>
    <source>
        <strain evidence="4 5">DSM 21633</strain>
    </source>
</reference>
<keyword evidence="5" id="KW-1185">Reference proteome</keyword>
<accession>A0A1H9EVM4</accession>
<evidence type="ECO:0000313" key="5">
    <source>
        <dbReference type="Proteomes" id="UP000199427"/>
    </source>
</evidence>
<evidence type="ECO:0000259" key="2">
    <source>
        <dbReference type="Pfam" id="PF01458"/>
    </source>
</evidence>
<protein>
    <submittedName>
        <fullName evidence="4">Fe-S cluster assembly protein SufD</fullName>
    </submittedName>
</protein>
<evidence type="ECO:0000259" key="3">
    <source>
        <dbReference type="Pfam" id="PF19295"/>
    </source>
</evidence>
<dbReference type="OrthoDB" id="9803529at2"/>
<gene>
    <name evidence="4" type="ORF">SAMN05216362_11044</name>
</gene>
<dbReference type="AlphaFoldDB" id="A0A1H9EVM4"/>
<dbReference type="InterPro" id="IPR055346">
    <property type="entry name" value="Fe-S_cluster_assembly_SufBD"/>
</dbReference>
<dbReference type="InterPro" id="IPR011542">
    <property type="entry name" value="SUF_FeS_clus_asmbl_SufD"/>
</dbReference>
<organism evidence="4 5">
    <name type="scientific">Piscibacillus halophilus</name>
    <dbReference type="NCBI Taxonomy" id="571933"/>
    <lineage>
        <taxon>Bacteria</taxon>
        <taxon>Bacillati</taxon>
        <taxon>Bacillota</taxon>
        <taxon>Bacilli</taxon>
        <taxon>Bacillales</taxon>
        <taxon>Bacillaceae</taxon>
        <taxon>Piscibacillus</taxon>
    </lineage>
</organism>
<comment type="similarity">
    <text evidence="1">Belongs to the iron-sulfur cluster assembly SufBD family.</text>
</comment>
<dbReference type="SUPFAM" id="SSF101960">
    <property type="entry name" value="Stabilizer of iron transporter SufD"/>
    <property type="match status" value="1"/>
</dbReference>
<proteinExistence type="inferred from homology"/>
<dbReference type="EMBL" id="FOES01000010">
    <property type="protein sequence ID" value="SEQ29048.1"/>
    <property type="molecule type" value="Genomic_DNA"/>
</dbReference>
<evidence type="ECO:0000256" key="1">
    <source>
        <dbReference type="ARBA" id="ARBA00043967"/>
    </source>
</evidence>
<evidence type="ECO:0000313" key="4">
    <source>
        <dbReference type="EMBL" id="SEQ29048.1"/>
    </source>
</evidence>
<dbReference type="STRING" id="571933.SAMN05216362_11044"/>
<sequence length="435" mass="48827">MKVDTQLPYDKEYITQYSERRNEPQWFRDTRLKAADLADELPMPKLEKTRIRNWNFTNFKHEVSGAQIEKYEELPEKVRVLLGEKSANDNLIIVRNNDVAYASLSKELEEQGVIFKDIFTAMSENEDLVKKYFMQEGVSVDENKLTARHAALLNSGVFLYVPKNVKVEKPIQVVFWQEDPEAALFNHVLLVADQLSEVTYVENYVSQNENEESVANIVSEVFALDGAKVSYGAVDNFEKGTTTYVNRRGTVGRDATLEWALGQMNDGNTISENITNLMGENSLCHAKAVSVGRGDQKQDFTAKIVHFGKESEGYILQHGVMKDNAASIFNGVGKIEHGASKSNAEQESRVLMLSQGSRGDANPILLIDEDDVTAGHAASVGRVDPVQLYYLMSRGISKQEAERLVIHGFLSPVVKEIPIETVQNQLREVIEGKVY</sequence>
<dbReference type="PANTHER" id="PTHR30508">
    <property type="entry name" value="FES CLUSTER ASSEMBLY PROTEIN SUF"/>
    <property type="match status" value="1"/>
</dbReference>
<dbReference type="GO" id="GO:0016226">
    <property type="term" value="P:iron-sulfur cluster assembly"/>
    <property type="evidence" value="ECO:0007669"/>
    <property type="project" value="InterPro"/>
</dbReference>
<dbReference type="Proteomes" id="UP000199427">
    <property type="component" value="Unassembled WGS sequence"/>
</dbReference>
<dbReference type="InterPro" id="IPR037284">
    <property type="entry name" value="SUF_FeS_clus_asmbl_SufBD_sf"/>
</dbReference>
<dbReference type="RefSeq" id="WP_091773257.1">
    <property type="nucleotide sequence ID" value="NZ_FOES01000010.1"/>
</dbReference>
<dbReference type="InterPro" id="IPR000825">
    <property type="entry name" value="SUF_FeS_clus_asmbl_SufBD_core"/>
</dbReference>
<dbReference type="NCBIfam" id="TIGR01981">
    <property type="entry name" value="sufD"/>
    <property type="match status" value="1"/>
</dbReference>
<dbReference type="InterPro" id="IPR045595">
    <property type="entry name" value="SufBD_N"/>
</dbReference>
<dbReference type="Pfam" id="PF19295">
    <property type="entry name" value="SufBD_N"/>
    <property type="match status" value="1"/>
</dbReference>
<name>A0A1H9EVM4_9BACI</name>
<dbReference type="Pfam" id="PF01458">
    <property type="entry name" value="SUFBD_core"/>
    <property type="match status" value="1"/>
</dbReference>
<dbReference type="PANTHER" id="PTHR30508:SF1">
    <property type="entry name" value="UPF0051 PROTEIN ABCI8, CHLOROPLASTIC-RELATED"/>
    <property type="match status" value="1"/>
</dbReference>
<feature type="domain" description="SUF system FeS cluster assembly SufBD N-terminal" evidence="3">
    <location>
        <begin position="90"/>
        <end position="173"/>
    </location>
</feature>